<reference evidence="5 6" key="1">
    <citation type="submission" date="2018-03" db="EMBL/GenBank/DDBJ databases">
        <title>Comparative genomics illustrates the genes involved in a hyperalkaliphilic mechanisms of Serpentinomonas isolated from highly-alkaline calcium-rich serpentinized springs.</title>
        <authorList>
            <person name="Suzuki S."/>
            <person name="Ishii S."/>
            <person name="Walworth N."/>
            <person name="Bird L."/>
            <person name="Kuenen J.G."/>
            <person name="Nealson K.H."/>
        </authorList>
    </citation>
    <scope>NUCLEOTIDE SEQUENCE [LARGE SCALE GENOMIC DNA]</scope>
    <source>
        <strain evidence="5 6">83</strain>
    </source>
</reference>
<gene>
    <name evidence="5" type="ORF">C6P61_14100</name>
    <name evidence="4" type="ORF">F5985_13005</name>
</gene>
<dbReference type="PIRSF" id="PIRSF036893">
    <property type="entry name" value="Lipocalin_ApoD"/>
    <property type="match status" value="1"/>
</dbReference>
<evidence type="ECO:0000313" key="6">
    <source>
        <dbReference type="Proteomes" id="UP000238326"/>
    </source>
</evidence>
<dbReference type="InterPro" id="IPR000566">
    <property type="entry name" value="Lipocln_cytosolic_FA-bd_dom"/>
</dbReference>
<keyword evidence="2" id="KW-0449">Lipoprotein</keyword>
<dbReference type="InterPro" id="IPR002446">
    <property type="entry name" value="Lipocalin_bac"/>
</dbReference>
<comment type="subunit">
    <text evidence="2">Homodimer.</text>
</comment>
<comment type="subcellular location">
    <subcellularLocation>
        <location evidence="2">Cell outer membrane</location>
    </subcellularLocation>
</comment>
<dbReference type="GO" id="GO:0009279">
    <property type="term" value="C:cell outer membrane"/>
    <property type="evidence" value="ECO:0007669"/>
    <property type="project" value="UniProtKB-SubCell"/>
</dbReference>
<keyword evidence="2" id="KW-0998">Cell outer membrane</keyword>
<keyword evidence="2" id="KW-0472">Membrane</keyword>
<dbReference type="EMBL" id="VYSB01000014">
    <property type="protein sequence ID" value="MYZ53024.1"/>
    <property type="molecule type" value="Genomic_DNA"/>
</dbReference>
<feature type="chain" id="PRO_5044535685" description="Outer membrane lipoprotein Blc" evidence="2">
    <location>
        <begin position="24"/>
        <end position="196"/>
    </location>
</feature>
<dbReference type="EMBL" id="PVLR01000044">
    <property type="protein sequence ID" value="PRD67807.1"/>
    <property type="molecule type" value="Genomic_DNA"/>
</dbReference>
<comment type="function">
    <text evidence="2">Involved in the storage or transport of lipids necessary for membrane maintenance under stressful conditions. Displays a binding preference for lysophospholipids.</text>
</comment>
<evidence type="ECO:0000256" key="2">
    <source>
        <dbReference type="PIRNR" id="PIRNR036893"/>
    </source>
</evidence>
<dbReference type="PANTHER" id="PTHR10612:SF34">
    <property type="entry name" value="APOLIPOPROTEIN D"/>
    <property type="match status" value="1"/>
</dbReference>
<reference evidence="4 7" key="2">
    <citation type="submission" date="2019-09" db="EMBL/GenBank/DDBJ databases">
        <title>Identification of Malikia spinosa a prominent benzene-, toluene-, and ethylbenzene-degrading bacterium: enrichment, isolation and whole genome sequencing.</title>
        <authorList>
            <person name="Tancsics A."/>
            <person name="Revesz F."/>
            <person name="Kriszt B."/>
        </authorList>
    </citation>
    <scope>NUCLEOTIDE SEQUENCE [LARGE SCALE GENOMIC DNA]</scope>
    <source>
        <strain evidence="4 7">AB6</strain>
    </source>
</reference>
<keyword evidence="2" id="KW-0732">Signal</keyword>
<name>A0A2S9KBJ9_9BURK</name>
<organism evidence="5 6">
    <name type="scientific">Malikia spinosa</name>
    <dbReference type="NCBI Taxonomy" id="86180"/>
    <lineage>
        <taxon>Bacteria</taxon>
        <taxon>Pseudomonadati</taxon>
        <taxon>Pseudomonadota</taxon>
        <taxon>Betaproteobacteria</taxon>
        <taxon>Burkholderiales</taxon>
        <taxon>Comamonadaceae</taxon>
        <taxon>Malikia</taxon>
    </lineage>
</organism>
<dbReference type="Proteomes" id="UP000481947">
    <property type="component" value="Unassembled WGS sequence"/>
</dbReference>
<proteinExistence type="inferred from homology"/>
<dbReference type="Gene3D" id="2.40.128.20">
    <property type="match status" value="1"/>
</dbReference>
<dbReference type="SUPFAM" id="SSF50814">
    <property type="entry name" value="Lipocalins"/>
    <property type="match status" value="1"/>
</dbReference>
<dbReference type="CDD" id="cd19438">
    <property type="entry name" value="lipocalin_Blc-like"/>
    <property type="match status" value="1"/>
</dbReference>
<evidence type="ECO:0000259" key="3">
    <source>
        <dbReference type="Pfam" id="PF08212"/>
    </source>
</evidence>
<accession>A0A2S9KBJ9</accession>
<dbReference type="InterPro" id="IPR022271">
    <property type="entry name" value="Lipocalin_ApoD"/>
</dbReference>
<feature type="domain" description="Lipocalin/cytosolic fatty-acid binding" evidence="3">
    <location>
        <begin position="37"/>
        <end position="184"/>
    </location>
</feature>
<dbReference type="GO" id="GO:0006950">
    <property type="term" value="P:response to stress"/>
    <property type="evidence" value="ECO:0007669"/>
    <property type="project" value="UniProtKB-ARBA"/>
</dbReference>
<dbReference type="InterPro" id="IPR012674">
    <property type="entry name" value="Calycin"/>
</dbReference>
<feature type="signal peptide" evidence="2">
    <location>
        <begin position="1"/>
        <end position="23"/>
    </location>
</feature>
<dbReference type="PRINTS" id="PR01171">
    <property type="entry name" value="BCTLIPOCALIN"/>
</dbReference>
<evidence type="ECO:0000313" key="5">
    <source>
        <dbReference type="EMBL" id="PRD67807.1"/>
    </source>
</evidence>
<dbReference type="Proteomes" id="UP000238326">
    <property type="component" value="Unassembled WGS sequence"/>
</dbReference>
<keyword evidence="6" id="KW-1185">Reference proteome</keyword>
<dbReference type="InterPro" id="IPR047202">
    <property type="entry name" value="Lipocalin_Blc-like_dom"/>
</dbReference>
<evidence type="ECO:0000313" key="4">
    <source>
        <dbReference type="EMBL" id="MYZ53024.1"/>
    </source>
</evidence>
<dbReference type="Pfam" id="PF08212">
    <property type="entry name" value="Lipocalin_2"/>
    <property type="match status" value="1"/>
</dbReference>
<sequence length="196" mass="22044">MAVMKRLLASAVLAMLVAGSAHAAAPEPAPLKTIERLDLVRYLGTWHEIARTPNWFQQKCASDTRAEYRPQSGSTVQVINRCRSADGTLTEAIGEARRVGGPDSARLEVRFAPAWLSWLPFVWGDYWVVDIDPEYQLVAVSEPQREYLWVLARQPQVDPQAYNALLVRLKQQGFDLSKLERSPQSMQSVQPSQLAR</sequence>
<dbReference type="OrthoDB" id="9793905at2"/>
<comment type="caution">
    <text evidence="5">The sequence shown here is derived from an EMBL/GenBank/DDBJ whole genome shotgun (WGS) entry which is preliminary data.</text>
</comment>
<evidence type="ECO:0000313" key="7">
    <source>
        <dbReference type="Proteomes" id="UP000481947"/>
    </source>
</evidence>
<dbReference type="PANTHER" id="PTHR10612">
    <property type="entry name" value="APOLIPOPROTEIN D"/>
    <property type="match status" value="1"/>
</dbReference>
<protein>
    <recommendedName>
        <fullName evidence="2">Outer membrane lipoprotein Blc</fullName>
    </recommendedName>
</protein>
<evidence type="ECO:0000256" key="1">
    <source>
        <dbReference type="ARBA" id="ARBA00006889"/>
    </source>
</evidence>
<dbReference type="GO" id="GO:0008289">
    <property type="term" value="F:lipid binding"/>
    <property type="evidence" value="ECO:0007669"/>
    <property type="project" value="UniProtKB-UniRule"/>
</dbReference>
<keyword evidence="2" id="KW-0446">Lipid-binding</keyword>
<comment type="similarity">
    <text evidence="1 2">Belongs to the calycin superfamily. Lipocalin family.</text>
</comment>
<dbReference type="AlphaFoldDB" id="A0A2S9KBJ9"/>